<keyword evidence="13" id="KW-1185">Reference proteome</keyword>
<keyword evidence="8" id="KW-0482">Metalloprotease</keyword>
<evidence type="ECO:0000256" key="1">
    <source>
        <dbReference type="ARBA" id="ARBA00001947"/>
    </source>
</evidence>
<comment type="caution">
    <text evidence="12">The sequence shown here is derived from an EMBL/GenBank/DDBJ whole genome shotgun (WGS) entry which is preliminary data.</text>
</comment>
<gene>
    <name evidence="12" type="ORF">FSC37_08940</name>
</gene>
<keyword evidence="3" id="KW-0645">Protease</keyword>
<keyword evidence="9" id="KW-0961">Cell wall biogenesis/degradation</keyword>
<evidence type="ECO:0000256" key="4">
    <source>
        <dbReference type="ARBA" id="ARBA00022723"/>
    </source>
</evidence>
<evidence type="ECO:0000256" key="7">
    <source>
        <dbReference type="ARBA" id="ARBA00022833"/>
    </source>
</evidence>
<evidence type="ECO:0000313" key="12">
    <source>
        <dbReference type="EMBL" id="TXC67491.1"/>
    </source>
</evidence>
<evidence type="ECO:0000256" key="5">
    <source>
        <dbReference type="ARBA" id="ARBA00022729"/>
    </source>
</evidence>
<dbReference type="InterPro" id="IPR010275">
    <property type="entry name" value="MepK"/>
</dbReference>
<evidence type="ECO:0000256" key="11">
    <source>
        <dbReference type="ARBA" id="ARBA00093666"/>
    </source>
</evidence>
<evidence type="ECO:0000256" key="2">
    <source>
        <dbReference type="ARBA" id="ARBA00004776"/>
    </source>
</evidence>
<reference evidence="12 13" key="1">
    <citation type="submission" date="2019-08" db="EMBL/GenBank/DDBJ databases">
        <authorList>
            <person name="Khan S.A."/>
            <person name="Jeon C.O."/>
            <person name="Jeong S.E."/>
        </authorList>
    </citation>
    <scope>NUCLEOTIDE SEQUENCE [LARGE SCALE GENOMIC DNA]</scope>
    <source>
        <strain evidence="13">IMCC1728</strain>
    </source>
</reference>
<comment type="cofactor">
    <cofactor evidence="1">
        <name>Zn(2+)</name>
        <dbReference type="ChEBI" id="CHEBI:29105"/>
    </cofactor>
</comment>
<dbReference type="GO" id="GO:0006508">
    <property type="term" value="P:proteolysis"/>
    <property type="evidence" value="ECO:0007669"/>
    <property type="project" value="UniProtKB-KW"/>
</dbReference>
<evidence type="ECO:0000313" key="13">
    <source>
        <dbReference type="Proteomes" id="UP000321832"/>
    </source>
</evidence>
<keyword evidence="7" id="KW-0862">Zinc</keyword>
<comment type="pathway">
    <text evidence="2">Cell wall biogenesis; cell wall polysaccharide biosynthesis.</text>
</comment>
<keyword evidence="5" id="KW-0732">Signal</keyword>
<dbReference type="CDD" id="cd14844">
    <property type="entry name" value="Zn-DD-carboxypeptidase_like"/>
    <property type="match status" value="1"/>
</dbReference>
<dbReference type="GO" id="GO:0071555">
    <property type="term" value="P:cell wall organization"/>
    <property type="evidence" value="ECO:0007669"/>
    <property type="project" value="UniProtKB-KW"/>
</dbReference>
<keyword evidence="4" id="KW-0479">Metal-binding</keyword>
<keyword evidence="6" id="KW-0378">Hydrolase</keyword>
<organism evidence="12 13">
    <name type="scientific">Piscinibacter aquaticus</name>
    <dbReference type="NCBI Taxonomy" id="392597"/>
    <lineage>
        <taxon>Bacteria</taxon>
        <taxon>Pseudomonadati</taxon>
        <taxon>Pseudomonadota</taxon>
        <taxon>Betaproteobacteria</taxon>
        <taxon>Burkholderiales</taxon>
        <taxon>Sphaerotilaceae</taxon>
        <taxon>Piscinibacter</taxon>
    </lineage>
</organism>
<dbReference type="Gene3D" id="3.30.1380.10">
    <property type="match status" value="1"/>
</dbReference>
<evidence type="ECO:0000256" key="9">
    <source>
        <dbReference type="ARBA" id="ARBA00023316"/>
    </source>
</evidence>
<dbReference type="PANTHER" id="PTHR37425:SF1">
    <property type="entry name" value="OUTER MEMBRANE PROTEIN"/>
    <property type="match status" value="1"/>
</dbReference>
<dbReference type="PANTHER" id="PTHR37425">
    <property type="match status" value="1"/>
</dbReference>
<dbReference type="GO" id="GO:0046872">
    <property type="term" value="F:metal ion binding"/>
    <property type="evidence" value="ECO:0007669"/>
    <property type="project" value="UniProtKB-KW"/>
</dbReference>
<dbReference type="Proteomes" id="UP000321832">
    <property type="component" value="Unassembled WGS sequence"/>
</dbReference>
<accession>A0A5C6U5S6</accession>
<proteinExistence type="inferred from homology"/>
<dbReference type="Pfam" id="PF05951">
    <property type="entry name" value="Peptidase_M15_2"/>
    <property type="match status" value="1"/>
</dbReference>
<comment type="similarity">
    <text evidence="10">Belongs to the peptidase M15 family.</text>
</comment>
<sequence>MSFSHLHTGERLEVEYFSAGRYLPDALGAVNRLLRDFRTGDVGTMDPALLDLLHALRERAGSCQPYEIISGYRSPATNRMLHERSSGVATKSLHMSGQAIDIRVADVPLADLRQAALSLQRGGVGFYPGSNFVHVDTGRVRAW</sequence>
<evidence type="ECO:0000256" key="8">
    <source>
        <dbReference type="ARBA" id="ARBA00023049"/>
    </source>
</evidence>
<evidence type="ECO:0000256" key="10">
    <source>
        <dbReference type="ARBA" id="ARBA00093448"/>
    </source>
</evidence>
<dbReference type="SUPFAM" id="SSF55166">
    <property type="entry name" value="Hedgehog/DD-peptidase"/>
    <property type="match status" value="1"/>
</dbReference>
<name>A0A5C6U5S6_9BURK</name>
<dbReference type="EMBL" id="VOPW01000001">
    <property type="protein sequence ID" value="TXC67491.1"/>
    <property type="molecule type" value="Genomic_DNA"/>
</dbReference>
<dbReference type="InterPro" id="IPR009045">
    <property type="entry name" value="Zn_M74/Hedgehog-like"/>
</dbReference>
<protein>
    <recommendedName>
        <fullName evidence="11">Murein endopeptidase K</fullName>
    </recommendedName>
</protein>
<dbReference type="AlphaFoldDB" id="A0A5C6U5S6"/>
<dbReference type="GO" id="GO:0008237">
    <property type="term" value="F:metallopeptidase activity"/>
    <property type="evidence" value="ECO:0007669"/>
    <property type="project" value="UniProtKB-KW"/>
</dbReference>
<evidence type="ECO:0000256" key="3">
    <source>
        <dbReference type="ARBA" id="ARBA00022670"/>
    </source>
</evidence>
<evidence type="ECO:0000256" key="6">
    <source>
        <dbReference type="ARBA" id="ARBA00022801"/>
    </source>
</evidence>